<proteinExistence type="predicted"/>
<protein>
    <recommendedName>
        <fullName evidence="3">VWFA domain-containing protein</fullName>
    </recommendedName>
</protein>
<gene>
    <name evidence="4" type="ORF">DDIC_02195</name>
</gene>
<dbReference type="PANTHER" id="PTHR41248:SF1">
    <property type="entry name" value="NORD PROTEIN"/>
    <property type="match status" value="1"/>
</dbReference>
<feature type="region of interest" description="Disordered" evidence="1">
    <location>
        <begin position="238"/>
        <end position="258"/>
    </location>
</feature>
<evidence type="ECO:0000256" key="2">
    <source>
        <dbReference type="SAM" id="SignalP"/>
    </source>
</evidence>
<feature type="signal peptide" evidence="2">
    <location>
        <begin position="1"/>
        <end position="24"/>
    </location>
</feature>
<dbReference type="InterPro" id="IPR002035">
    <property type="entry name" value="VWF_A"/>
</dbReference>
<dbReference type="SUPFAM" id="SSF53300">
    <property type="entry name" value="vWA-like"/>
    <property type="match status" value="1"/>
</dbReference>
<dbReference type="AlphaFoldDB" id="A0A4P7UFI8"/>
<evidence type="ECO:0000313" key="4">
    <source>
        <dbReference type="EMBL" id="QCC84706.1"/>
    </source>
</evidence>
<dbReference type="InterPro" id="IPR036465">
    <property type="entry name" value="vWFA_dom_sf"/>
</dbReference>
<accession>A0A4P7UFI8</accession>
<dbReference type="GO" id="GO:0009236">
    <property type="term" value="P:cobalamin biosynthetic process"/>
    <property type="evidence" value="ECO:0007669"/>
    <property type="project" value="InterPro"/>
</dbReference>
<dbReference type="Gene3D" id="3.40.50.410">
    <property type="entry name" value="von Willebrand factor, type A domain"/>
    <property type="match status" value="1"/>
</dbReference>
<dbReference type="SMART" id="SM00327">
    <property type="entry name" value="VWA"/>
    <property type="match status" value="1"/>
</dbReference>
<dbReference type="InterPro" id="IPR025861">
    <property type="entry name" value="CobT_VWA_dom"/>
</dbReference>
<evidence type="ECO:0000313" key="5">
    <source>
        <dbReference type="Proteomes" id="UP000297065"/>
    </source>
</evidence>
<reference evidence="4 5" key="1">
    <citation type="submission" date="2019-02" db="EMBL/GenBank/DDBJ databases">
        <title>Complete Genome Sequence of Desulfovibrio desulfuricans IC1, a Sulfonate Utilizing Anaerobe.</title>
        <authorList>
            <person name="Day L.A."/>
            <person name="De Leon K.B."/>
            <person name="Wall J.D."/>
        </authorList>
    </citation>
    <scope>NUCLEOTIDE SEQUENCE [LARGE SCALE GENOMIC DNA]</scope>
    <source>
        <strain evidence="4 5">IC1</strain>
    </source>
</reference>
<dbReference type="PANTHER" id="PTHR41248">
    <property type="entry name" value="NORD PROTEIN"/>
    <property type="match status" value="1"/>
</dbReference>
<dbReference type="Pfam" id="PF06213">
    <property type="entry name" value="CobT"/>
    <property type="match status" value="1"/>
</dbReference>
<keyword evidence="2" id="KW-0732">Signal</keyword>
<evidence type="ECO:0000256" key="1">
    <source>
        <dbReference type="SAM" id="MobiDB-lite"/>
    </source>
</evidence>
<sequence length="568" mass="61368">MNPSCLRFPWLTALCRILPSPALVCGDAMVRTKDVLNCLPLLASILGDRYGVQVYIGGKEACTNGKVIHLPSLPIDCEPELLALAKGFTDHEAAHIRHTDFGVLKAANLDPVAFNLFNCLEDWRVEKMLSGIFPGCRRNLNWLIRRFFVEQAQPRAGDDSPALAVLDYVLLTVRAWDVDEVNPARQHAASIVEQHFPSLIEVLDAILVKVYIHCPDTAAAVEYARQIAICVRQWEPPQSTATSEDTNKNGQGATPRAIGEANDSATQINQQSEPVQLPSALPLKALFHAEAQDLPQQLGEIMSIALANSSAESAGDALTVAVEGTRHAASLPAEQKLQALQASIALRTRLRGFLQAQTLRCCSIGRRGTLHANSLHRLQVGNARVFQKESEHQGVNTAVHILLDVSGSMAGAPVNLANRACFVVATALSHIGGVNPAVTAFPATMVTNSVFPIMRHGQAVPDMFDIRASGGTPLAGALWWVLQTMLPLKEQRKMILIITDGMPDNQLAANNAIGVAQKLGFEVYGLGIRDKHITHLLPHTSRVVNDLPDLVPAMFAMLQAALLKGGAV</sequence>
<dbReference type="Proteomes" id="UP000297065">
    <property type="component" value="Chromosome"/>
</dbReference>
<dbReference type="InterPro" id="IPR006538">
    <property type="entry name" value="CobT"/>
</dbReference>
<dbReference type="OrthoDB" id="5429046at2"/>
<dbReference type="InterPro" id="IPR051928">
    <property type="entry name" value="NorD/CobT"/>
</dbReference>
<dbReference type="EMBL" id="CP036295">
    <property type="protein sequence ID" value="QCC84706.1"/>
    <property type="molecule type" value="Genomic_DNA"/>
</dbReference>
<feature type="domain" description="VWFA" evidence="3">
    <location>
        <begin position="396"/>
        <end position="559"/>
    </location>
</feature>
<dbReference type="Pfam" id="PF11775">
    <property type="entry name" value="CobT_C"/>
    <property type="match status" value="1"/>
</dbReference>
<organism evidence="4 5">
    <name type="scientific">Desulfovibrio desulfuricans</name>
    <dbReference type="NCBI Taxonomy" id="876"/>
    <lineage>
        <taxon>Bacteria</taxon>
        <taxon>Pseudomonadati</taxon>
        <taxon>Thermodesulfobacteriota</taxon>
        <taxon>Desulfovibrionia</taxon>
        <taxon>Desulfovibrionales</taxon>
        <taxon>Desulfovibrionaceae</taxon>
        <taxon>Desulfovibrio</taxon>
    </lineage>
</organism>
<evidence type="ECO:0000259" key="3">
    <source>
        <dbReference type="SMART" id="SM00327"/>
    </source>
</evidence>
<feature type="chain" id="PRO_5020866310" description="VWFA domain-containing protein" evidence="2">
    <location>
        <begin position="25"/>
        <end position="568"/>
    </location>
</feature>
<feature type="compositionally biased region" description="Polar residues" evidence="1">
    <location>
        <begin position="238"/>
        <end position="252"/>
    </location>
</feature>
<name>A0A4P7UFI8_DESDE</name>